<proteinExistence type="inferred from homology"/>
<dbReference type="InterPro" id="IPR036086">
    <property type="entry name" value="ParB/Sulfiredoxin_sf"/>
</dbReference>
<sequence length="270" mass="31428">MKIPFFNHDIKGNNEEITQLNIADISANPFQPRREFKDSEIQELADSINNFGLIQPITVRKKDNKYELIAGERRLRAAKKLGKLKIPAVIRKFNDQEMAEIALVENLQRKDLNFLEEAVAYQRLLEEFNLSQKELAERLSKGQSTIANKLRLLQLDDKIQEILIENNLSERHGRALLKTNSVELQLEILNEVIDKDLTVRESENLIKAALKPKKEKKKNIKHLSDDLRLFANSLEKTLKEIKSSGIEVEMDRNYNYNDDYIEYKIKLAKK</sequence>
<evidence type="ECO:0000313" key="9">
    <source>
        <dbReference type="EMBL" id="ADQ15788.1"/>
    </source>
</evidence>
<dbReference type="KEGG" id="has:Halsa_2384"/>
<dbReference type="NCBIfam" id="TIGR00180">
    <property type="entry name" value="parB_part"/>
    <property type="match status" value="1"/>
</dbReference>
<dbReference type="CDD" id="cd16393">
    <property type="entry name" value="SPO0J_N"/>
    <property type="match status" value="1"/>
</dbReference>
<feature type="domain" description="ParB-like N-terminal" evidence="8">
    <location>
        <begin position="18"/>
        <end position="107"/>
    </location>
</feature>
<accession>E4RLA7</accession>
<dbReference type="InterPro" id="IPR004437">
    <property type="entry name" value="ParB/RepB/Spo0J"/>
</dbReference>
<dbReference type="AlphaFoldDB" id="E4RLA7"/>
<dbReference type="GO" id="GO:0045881">
    <property type="term" value="P:positive regulation of sporulation resulting in formation of a cellular spore"/>
    <property type="evidence" value="ECO:0007669"/>
    <property type="project" value="TreeGrafter"/>
</dbReference>
<dbReference type="GO" id="GO:0005694">
    <property type="term" value="C:chromosome"/>
    <property type="evidence" value="ECO:0007669"/>
    <property type="project" value="TreeGrafter"/>
</dbReference>
<dbReference type="GO" id="GO:0009295">
    <property type="term" value="C:nucleoid"/>
    <property type="evidence" value="ECO:0007669"/>
    <property type="project" value="UniProtKB-SubCell"/>
</dbReference>
<keyword evidence="10" id="KW-1185">Reference proteome</keyword>
<protein>
    <submittedName>
        <fullName evidence="9">ParB-like partition protein</fullName>
    </submittedName>
</protein>
<evidence type="ECO:0000256" key="3">
    <source>
        <dbReference type="ARBA" id="ARBA00022490"/>
    </source>
</evidence>
<dbReference type="GO" id="GO:0007059">
    <property type="term" value="P:chromosome segregation"/>
    <property type="evidence" value="ECO:0007669"/>
    <property type="project" value="TreeGrafter"/>
</dbReference>
<reference evidence="9 10" key="1">
    <citation type="submission" date="2010-11" db="EMBL/GenBank/DDBJ databases">
        <title>Complete sequence of Halanaerobium sp. sapolanicus.</title>
        <authorList>
            <consortium name="US DOE Joint Genome Institute"/>
            <person name="Lucas S."/>
            <person name="Copeland A."/>
            <person name="Lapidus A."/>
            <person name="Cheng J.-F."/>
            <person name="Bruce D."/>
            <person name="Goodwin L."/>
            <person name="Pitluck S."/>
            <person name="Davenport K."/>
            <person name="Detter J.C."/>
            <person name="Han C."/>
            <person name="Tapia R."/>
            <person name="Land M."/>
            <person name="Hauser L."/>
            <person name="Jeffries C."/>
            <person name="Kyrpides N."/>
            <person name="Ivanova N."/>
            <person name="Mikhailova N."/>
            <person name="Begemann M.B."/>
            <person name="Mormile M.R."/>
            <person name="Wall J.D."/>
            <person name="Elias D.A."/>
            <person name="Woyke T."/>
        </authorList>
    </citation>
    <scope>NUCLEOTIDE SEQUENCE [LARGE SCALE GENOMIC DNA]</scope>
    <source>
        <strain evidence="10">sapolanicus</strain>
    </source>
</reference>
<keyword evidence="5" id="KW-0238">DNA-binding</keyword>
<evidence type="ECO:0000256" key="7">
    <source>
        <dbReference type="ARBA" id="ARBA00023306"/>
    </source>
</evidence>
<dbReference type="GO" id="GO:0000917">
    <property type="term" value="P:division septum assembly"/>
    <property type="evidence" value="ECO:0007669"/>
    <property type="project" value="UniProtKB-KW"/>
</dbReference>
<dbReference type="Pfam" id="PF17762">
    <property type="entry name" value="HTH_ParB"/>
    <property type="match status" value="1"/>
</dbReference>
<keyword evidence="3" id="KW-0963">Cytoplasm</keyword>
<dbReference type="SMART" id="SM00470">
    <property type="entry name" value="ParB"/>
    <property type="match status" value="1"/>
</dbReference>
<dbReference type="NCBIfam" id="TIGR04285">
    <property type="entry name" value="nucleoid_noc"/>
    <property type="match status" value="1"/>
</dbReference>
<evidence type="ECO:0000313" key="10">
    <source>
        <dbReference type="Proteomes" id="UP000007434"/>
    </source>
</evidence>
<dbReference type="OrthoDB" id="9802051at2"/>
<dbReference type="InterPro" id="IPR003115">
    <property type="entry name" value="ParB_N"/>
</dbReference>
<evidence type="ECO:0000256" key="6">
    <source>
        <dbReference type="ARBA" id="ARBA00023210"/>
    </source>
</evidence>
<dbReference type="SUPFAM" id="SSF110849">
    <property type="entry name" value="ParB/Sulfiredoxin"/>
    <property type="match status" value="1"/>
</dbReference>
<name>E4RLA7_HALHG</name>
<dbReference type="Gene3D" id="3.90.1530.30">
    <property type="match status" value="1"/>
</dbReference>
<evidence type="ECO:0000259" key="8">
    <source>
        <dbReference type="SMART" id="SM00470"/>
    </source>
</evidence>
<dbReference type="Gene3D" id="1.10.10.2830">
    <property type="match status" value="1"/>
</dbReference>
<dbReference type="FunFam" id="3.90.1530.30:FF:000001">
    <property type="entry name" value="Chromosome partitioning protein ParB"/>
    <property type="match status" value="1"/>
</dbReference>
<comment type="similarity">
    <text evidence="2">Belongs to the ParB family.</text>
</comment>
<evidence type="ECO:0000256" key="2">
    <source>
        <dbReference type="ARBA" id="ARBA00006295"/>
    </source>
</evidence>
<evidence type="ECO:0000256" key="4">
    <source>
        <dbReference type="ARBA" id="ARBA00022618"/>
    </source>
</evidence>
<gene>
    <name evidence="9" type="ordered locus">Halsa_2384</name>
</gene>
<dbReference type="InterPro" id="IPR050336">
    <property type="entry name" value="Chromosome_partition/occlusion"/>
</dbReference>
<dbReference type="HOGENOM" id="CLU_023853_0_1_9"/>
<keyword evidence="4" id="KW-0132">Cell division</keyword>
<keyword evidence="6" id="KW-0717">Septation</keyword>
<dbReference type="FunFam" id="1.10.10.2830:FF:000001">
    <property type="entry name" value="Chromosome partitioning protein ParB"/>
    <property type="match status" value="1"/>
</dbReference>
<dbReference type="EMBL" id="CP002304">
    <property type="protein sequence ID" value="ADQ15788.1"/>
    <property type="molecule type" value="Genomic_DNA"/>
</dbReference>
<dbReference type="Proteomes" id="UP000007434">
    <property type="component" value="Chromosome"/>
</dbReference>
<evidence type="ECO:0000256" key="5">
    <source>
        <dbReference type="ARBA" id="ARBA00023125"/>
    </source>
</evidence>
<dbReference type="PANTHER" id="PTHR33375:SF8">
    <property type="entry name" value="NUCLEOID OCCLUSION PROTEIN"/>
    <property type="match status" value="1"/>
</dbReference>
<dbReference type="GO" id="GO:0003677">
    <property type="term" value="F:DNA binding"/>
    <property type="evidence" value="ECO:0007669"/>
    <property type="project" value="UniProtKB-KW"/>
</dbReference>
<dbReference type="STRING" id="656519.Halsa_2384"/>
<dbReference type="RefSeq" id="WP_013406847.1">
    <property type="nucleotide sequence ID" value="NC_014654.1"/>
</dbReference>
<dbReference type="InterPro" id="IPR023705">
    <property type="entry name" value="Nucleoid_occlusion_protein"/>
</dbReference>
<dbReference type="InterPro" id="IPR041468">
    <property type="entry name" value="HTH_ParB/Spo0J"/>
</dbReference>
<keyword evidence="7" id="KW-0131">Cell cycle</keyword>
<evidence type="ECO:0000256" key="1">
    <source>
        <dbReference type="ARBA" id="ARBA00004453"/>
    </source>
</evidence>
<dbReference type="Pfam" id="PF02195">
    <property type="entry name" value="ParB_N"/>
    <property type="match status" value="1"/>
</dbReference>
<dbReference type="PANTHER" id="PTHR33375">
    <property type="entry name" value="CHROMOSOME-PARTITIONING PROTEIN PARB-RELATED"/>
    <property type="match status" value="1"/>
</dbReference>
<reference evidence="9 10" key="2">
    <citation type="journal article" date="2011" name="J. Bacteriol.">
        <title>Complete Genome Sequence of the Haloalkaliphilic, Hydrogen Producing Halanaerobium hydrogenoformans.</title>
        <authorList>
            <person name="Brown S.D."/>
            <person name="Begemann M.B."/>
            <person name="Mormile M.R."/>
            <person name="Wall J.D."/>
            <person name="Han C.S."/>
            <person name="Goodwin L.A."/>
            <person name="Pitluck S."/>
            <person name="Land M.L."/>
            <person name="Hauser L.J."/>
            <person name="Elias D.A."/>
        </authorList>
    </citation>
    <scope>NUCLEOTIDE SEQUENCE [LARGE SCALE GENOMIC DNA]</scope>
    <source>
        <strain evidence="10">sapolanicus</strain>
    </source>
</reference>
<comment type="subcellular location">
    <subcellularLocation>
        <location evidence="1">Cytoplasm</location>
        <location evidence="1">Nucleoid</location>
    </subcellularLocation>
</comment>
<organism evidence="9 10">
    <name type="scientific">Halanaerobium hydrogeniformans</name>
    <name type="common">Halanaerobium sp. (strain sapolanicus)</name>
    <dbReference type="NCBI Taxonomy" id="656519"/>
    <lineage>
        <taxon>Bacteria</taxon>
        <taxon>Bacillati</taxon>
        <taxon>Bacillota</taxon>
        <taxon>Clostridia</taxon>
        <taxon>Halanaerobiales</taxon>
        <taxon>Halanaerobiaceae</taxon>
        <taxon>Halanaerobium</taxon>
    </lineage>
</organism>
<dbReference type="eggNOG" id="COG1475">
    <property type="taxonomic scope" value="Bacteria"/>
</dbReference>